<feature type="domain" description="Tyr recombinase" evidence="7">
    <location>
        <begin position="241"/>
        <end position="442"/>
    </location>
</feature>
<keyword evidence="2" id="KW-0229">DNA integration</keyword>
<keyword evidence="1" id="KW-0159">Chromosome partition</keyword>
<dbReference type="PANTHER" id="PTHR30349:SF81">
    <property type="entry name" value="TYROSINE RECOMBINASE XERC"/>
    <property type="match status" value="1"/>
</dbReference>
<evidence type="ECO:0000256" key="1">
    <source>
        <dbReference type="ARBA" id="ARBA00022829"/>
    </source>
</evidence>
<dbReference type="InterPro" id="IPR044068">
    <property type="entry name" value="CB"/>
</dbReference>
<dbReference type="InterPro" id="IPR011010">
    <property type="entry name" value="DNA_brk_join_enz"/>
</dbReference>
<dbReference type="EMBL" id="NRRL01000018">
    <property type="protein sequence ID" value="MBK1668177.1"/>
    <property type="molecule type" value="Genomic_DNA"/>
</dbReference>
<dbReference type="InterPro" id="IPR010998">
    <property type="entry name" value="Integrase_recombinase_N"/>
</dbReference>
<proteinExistence type="predicted"/>
<evidence type="ECO:0000259" key="8">
    <source>
        <dbReference type="PROSITE" id="PS51900"/>
    </source>
</evidence>
<evidence type="ECO:0000256" key="6">
    <source>
        <dbReference type="SAM" id="MobiDB-lite"/>
    </source>
</evidence>
<sequence length="452" mass="49085">MDPNKLPAHETMADRPGRAGTPSDVVDNLSDAWSDSSQGLIAQSTLKRVCLDDDLELDPSVEETLGHMRFRGVKENTARAIASDLRYIAGWHFTAYAKALPMPTPASVVQTFIAHHLWDPAIKQTNPAHGMPDWIADGMEQLGLKRRPAPGEQRRPASPSTVKRRLASLSTWHRWHRDLRAANPLDDPDVKAALADSARGAATIRNETAASVGSRRGKKSEIAIVADHITAMVAACEAALEVPGTDDSDTRAELTSDQLRALRDRALLLYGWASGGRRRSEIANLRMDQLQPVEGGYLVSLGITKTRDASASEREDKLVPLMGWAAQALDAWCQAARINQGRVFRSLGQSGRVSGKISDKTVNRVVKRRAVEAGVVDADSADRISAHGLRAGFLTEAARQNITMIDAMQMSDHASERSVVGYWQAQQVLRNPAGGLLDRARDPAAGARSSNP</sequence>
<dbReference type="SUPFAM" id="SSF47823">
    <property type="entry name" value="lambda integrase-like, N-terminal domain"/>
    <property type="match status" value="1"/>
</dbReference>
<organism evidence="9 10">
    <name type="scientific">Rhodovibrio sodomensis</name>
    <dbReference type="NCBI Taxonomy" id="1088"/>
    <lineage>
        <taxon>Bacteria</taxon>
        <taxon>Pseudomonadati</taxon>
        <taxon>Pseudomonadota</taxon>
        <taxon>Alphaproteobacteria</taxon>
        <taxon>Rhodospirillales</taxon>
        <taxon>Rhodovibrionaceae</taxon>
        <taxon>Rhodovibrio</taxon>
    </lineage>
</organism>
<accession>A0ABS1DDI3</accession>
<reference evidence="9 10" key="1">
    <citation type="journal article" date="2020" name="Microorganisms">
        <title>Osmotic Adaptation and Compatible Solute Biosynthesis of Phototrophic Bacteria as Revealed from Genome Analyses.</title>
        <authorList>
            <person name="Imhoff J.F."/>
            <person name="Rahn T."/>
            <person name="Kunzel S."/>
            <person name="Keller A."/>
            <person name="Neulinger S.C."/>
        </authorList>
    </citation>
    <scope>NUCLEOTIDE SEQUENCE [LARGE SCALE GENOMIC DNA]</scope>
    <source>
        <strain evidence="9 10">DSM 9895</strain>
    </source>
</reference>
<evidence type="ECO:0000259" key="7">
    <source>
        <dbReference type="PROSITE" id="PS51898"/>
    </source>
</evidence>
<keyword evidence="4" id="KW-0233">DNA recombination</keyword>
<evidence type="ECO:0000256" key="3">
    <source>
        <dbReference type="ARBA" id="ARBA00023125"/>
    </source>
</evidence>
<evidence type="ECO:0000256" key="5">
    <source>
        <dbReference type="PROSITE-ProRule" id="PRU01248"/>
    </source>
</evidence>
<dbReference type="Pfam" id="PF00589">
    <property type="entry name" value="Phage_integrase"/>
    <property type="match status" value="1"/>
</dbReference>
<evidence type="ECO:0000313" key="10">
    <source>
        <dbReference type="Proteomes" id="UP001296873"/>
    </source>
</evidence>
<evidence type="ECO:0000313" key="9">
    <source>
        <dbReference type="EMBL" id="MBK1668177.1"/>
    </source>
</evidence>
<comment type="caution">
    <text evidence="9">The sequence shown here is derived from an EMBL/GenBank/DDBJ whole genome shotgun (WGS) entry which is preliminary data.</text>
</comment>
<evidence type="ECO:0008006" key="11">
    <source>
        <dbReference type="Google" id="ProtNLM"/>
    </source>
</evidence>
<feature type="domain" description="Core-binding (CB)" evidence="8">
    <location>
        <begin position="55"/>
        <end position="177"/>
    </location>
</feature>
<dbReference type="Proteomes" id="UP001296873">
    <property type="component" value="Unassembled WGS sequence"/>
</dbReference>
<dbReference type="InterPro" id="IPR050090">
    <property type="entry name" value="Tyrosine_recombinase_XerCD"/>
</dbReference>
<feature type="compositionally biased region" description="Basic and acidic residues" evidence="6">
    <location>
        <begin position="7"/>
        <end position="17"/>
    </location>
</feature>
<dbReference type="Gene3D" id="1.10.150.130">
    <property type="match status" value="1"/>
</dbReference>
<dbReference type="InterPro" id="IPR002104">
    <property type="entry name" value="Integrase_catalytic"/>
</dbReference>
<dbReference type="SUPFAM" id="SSF56349">
    <property type="entry name" value="DNA breaking-rejoining enzymes"/>
    <property type="match status" value="1"/>
</dbReference>
<evidence type="ECO:0000256" key="4">
    <source>
        <dbReference type="ARBA" id="ARBA00023172"/>
    </source>
</evidence>
<evidence type="ECO:0000256" key="2">
    <source>
        <dbReference type="ARBA" id="ARBA00022908"/>
    </source>
</evidence>
<gene>
    <name evidence="9" type="ORF">CKO28_09020</name>
</gene>
<name>A0ABS1DDI3_9PROT</name>
<dbReference type="PROSITE" id="PS51898">
    <property type="entry name" value="TYR_RECOMBINASE"/>
    <property type="match status" value="1"/>
</dbReference>
<dbReference type="PROSITE" id="PS51900">
    <property type="entry name" value="CB"/>
    <property type="match status" value="1"/>
</dbReference>
<dbReference type="Gene3D" id="1.10.443.10">
    <property type="entry name" value="Intergrase catalytic core"/>
    <property type="match status" value="1"/>
</dbReference>
<protein>
    <recommendedName>
        <fullName evidence="11">Tyr recombinase domain-containing protein</fullName>
    </recommendedName>
</protein>
<keyword evidence="3 5" id="KW-0238">DNA-binding</keyword>
<feature type="region of interest" description="Disordered" evidence="6">
    <location>
        <begin position="1"/>
        <end position="23"/>
    </location>
</feature>
<dbReference type="PANTHER" id="PTHR30349">
    <property type="entry name" value="PHAGE INTEGRASE-RELATED"/>
    <property type="match status" value="1"/>
</dbReference>
<dbReference type="InterPro" id="IPR013762">
    <property type="entry name" value="Integrase-like_cat_sf"/>
</dbReference>
<keyword evidence="10" id="KW-1185">Reference proteome</keyword>